<dbReference type="PANTHER" id="PTHR43574">
    <property type="entry name" value="EPIMERASE-RELATED"/>
    <property type="match status" value="1"/>
</dbReference>
<keyword evidence="1" id="KW-0520">NAD</keyword>
<evidence type="ECO:0000313" key="3">
    <source>
        <dbReference type="Proteomes" id="UP000095347"/>
    </source>
</evidence>
<sequence>MINKTPHLFCFGLGYSARWLARELKNEGWRVSGTHRFGEETREQASDENRLVFDRDHPLADFDILFADVTHVLVSVPPDGAGDPVLDVHGQDLARHAAHIQWLGYLSTVGVYGNTGGKPVNETSRLLPTQERSRFRGLAETRWQNLAVRSRLALQVFRLAGIYGPGRSPFDKVRAGRAQRIHSPGHLFSRIHVADIANVLKASMAKPDPGGIYNVCDDDPAQPSDVIKYACELLGKPVPKEIPYEEAVQTMSPMAQTFWADNRLIMNDKIKDELGVKLLYPDYKSGLKAVLEAEGV</sequence>
<gene>
    <name evidence="2" type="ORF">BEN30_08485</name>
</gene>
<comment type="caution">
    <text evidence="2">The sequence shown here is derived from an EMBL/GenBank/DDBJ whole genome shotgun (WGS) entry which is preliminary data.</text>
</comment>
<keyword evidence="3" id="KW-1185">Reference proteome</keyword>
<dbReference type="STRING" id="28181.BEN30_08485"/>
<dbReference type="RefSeq" id="WP_069957617.1">
    <property type="nucleotide sequence ID" value="NZ_MCGG01000020.1"/>
</dbReference>
<evidence type="ECO:0008006" key="4">
    <source>
        <dbReference type="Google" id="ProtNLM"/>
    </source>
</evidence>
<reference evidence="3" key="1">
    <citation type="submission" date="2016-07" db="EMBL/GenBank/DDBJ databases">
        <authorList>
            <person name="Florea S."/>
            <person name="Webb J.S."/>
            <person name="Jaromczyk J."/>
            <person name="Schardl C.L."/>
        </authorList>
    </citation>
    <scope>NUCLEOTIDE SEQUENCE [LARGE SCALE GENOMIC DNA]</scope>
    <source>
        <strain evidence="3">MV-1</strain>
    </source>
</reference>
<dbReference type="Proteomes" id="UP000095347">
    <property type="component" value="Unassembled WGS sequence"/>
</dbReference>
<name>A0A1E5Q8P4_9PROT</name>
<dbReference type="Gene3D" id="3.40.50.720">
    <property type="entry name" value="NAD(P)-binding Rossmann-like Domain"/>
    <property type="match status" value="1"/>
</dbReference>
<protein>
    <recommendedName>
        <fullName evidence="4">NAD(P)-dependent oxidoreductase</fullName>
    </recommendedName>
</protein>
<proteinExistence type="predicted"/>
<dbReference type="CDD" id="cd05266">
    <property type="entry name" value="SDR_a4"/>
    <property type="match status" value="1"/>
</dbReference>
<accession>A0A1E5Q8P4</accession>
<dbReference type="EMBL" id="MCGG01000020">
    <property type="protein sequence ID" value="OEJ67757.1"/>
    <property type="molecule type" value="Genomic_DNA"/>
</dbReference>
<organism evidence="2 3">
    <name type="scientific">Magnetovibrio blakemorei</name>
    <dbReference type="NCBI Taxonomy" id="28181"/>
    <lineage>
        <taxon>Bacteria</taxon>
        <taxon>Pseudomonadati</taxon>
        <taxon>Pseudomonadota</taxon>
        <taxon>Alphaproteobacteria</taxon>
        <taxon>Rhodospirillales</taxon>
        <taxon>Magnetovibrionaceae</taxon>
        <taxon>Magnetovibrio</taxon>
    </lineage>
</organism>
<evidence type="ECO:0000313" key="2">
    <source>
        <dbReference type="EMBL" id="OEJ67757.1"/>
    </source>
</evidence>
<evidence type="ECO:0000256" key="1">
    <source>
        <dbReference type="ARBA" id="ARBA00023027"/>
    </source>
</evidence>
<dbReference type="SUPFAM" id="SSF51735">
    <property type="entry name" value="NAD(P)-binding Rossmann-fold domains"/>
    <property type="match status" value="1"/>
</dbReference>
<dbReference type="AlphaFoldDB" id="A0A1E5Q8P4"/>
<dbReference type="InterPro" id="IPR036291">
    <property type="entry name" value="NAD(P)-bd_dom_sf"/>
</dbReference>
<dbReference type="OrthoDB" id="9808276at2"/>